<dbReference type="PANTHER" id="PTHR12320">
    <property type="entry name" value="PROTEIN PHOSPHATASE 2C"/>
    <property type="match status" value="1"/>
</dbReference>
<dbReference type="EMBL" id="CP119922">
    <property type="protein sequence ID" value="WFD17462.1"/>
    <property type="molecule type" value="Genomic_DNA"/>
</dbReference>
<name>A0AAJ5Z3Z9_9BASI</name>
<keyword evidence="1" id="KW-0464">Manganese</keyword>
<keyword evidence="1" id="KW-0479">Metal-binding</keyword>
<comment type="cofactor">
    <cofactor evidence="1">
        <name>Mn(2+)</name>
        <dbReference type="ChEBI" id="CHEBI:29035"/>
    </cofactor>
</comment>
<keyword evidence="1" id="KW-0460">Magnesium</keyword>
<keyword evidence="4" id="KW-1185">Reference proteome</keyword>
<proteinExistence type="inferred from homology"/>
<reference evidence="3 4" key="1">
    <citation type="submission" date="2023-03" db="EMBL/GenBank/DDBJ databases">
        <title>Mating type loci evolution in Malassezia.</title>
        <authorList>
            <person name="Coelho M.A."/>
        </authorList>
    </citation>
    <scope>NUCLEOTIDE SEQUENCE [LARGE SCALE GENOMIC DNA]</scope>
    <source>
        <strain evidence="3 4">CBS 13387</strain>
    </source>
</reference>
<comment type="catalytic activity">
    <reaction evidence="1">
        <text>O-phospho-L-threonyl-[protein] + H2O = L-threonyl-[protein] + phosphate</text>
        <dbReference type="Rhea" id="RHEA:47004"/>
        <dbReference type="Rhea" id="RHEA-COMP:11060"/>
        <dbReference type="Rhea" id="RHEA-COMP:11605"/>
        <dbReference type="ChEBI" id="CHEBI:15377"/>
        <dbReference type="ChEBI" id="CHEBI:30013"/>
        <dbReference type="ChEBI" id="CHEBI:43474"/>
        <dbReference type="ChEBI" id="CHEBI:61977"/>
        <dbReference type="EC" id="3.1.3.16"/>
    </reaction>
</comment>
<dbReference type="InterPro" id="IPR036457">
    <property type="entry name" value="PPM-type-like_dom_sf"/>
</dbReference>
<organism evidence="3 4">
    <name type="scientific">Malassezia arunalokei</name>
    <dbReference type="NCBI Taxonomy" id="1514897"/>
    <lineage>
        <taxon>Eukaryota</taxon>
        <taxon>Fungi</taxon>
        <taxon>Dikarya</taxon>
        <taxon>Basidiomycota</taxon>
        <taxon>Ustilaginomycotina</taxon>
        <taxon>Malasseziomycetes</taxon>
        <taxon>Malasseziales</taxon>
        <taxon>Malasseziaceae</taxon>
        <taxon>Malassezia</taxon>
    </lineage>
</organism>
<dbReference type="InterPro" id="IPR001932">
    <property type="entry name" value="PPM-type_phosphatase-like_dom"/>
</dbReference>
<evidence type="ECO:0000259" key="2">
    <source>
        <dbReference type="SMART" id="SM00332"/>
    </source>
</evidence>
<evidence type="ECO:0000256" key="1">
    <source>
        <dbReference type="RuleBase" id="RU366020"/>
    </source>
</evidence>
<dbReference type="InterPro" id="IPR039123">
    <property type="entry name" value="PPTC7"/>
</dbReference>
<evidence type="ECO:0000313" key="3">
    <source>
        <dbReference type="EMBL" id="WFD17462.1"/>
    </source>
</evidence>
<dbReference type="EC" id="3.1.3.16" evidence="1"/>
<accession>A0AAJ5Z3Z9</accession>
<comment type="similarity">
    <text evidence="1">Belongs to the PP2C family.</text>
</comment>
<keyword evidence="1" id="KW-0904">Protein phosphatase</keyword>
<dbReference type="Proteomes" id="UP001217582">
    <property type="component" value="Chromosome 7"/>
</dbReference>
<dbReference type="AlphaFoldDB" id="A0AAJ5Z3Z9"/>
<dbReference type="SMART" id="SM00332">
    <property type="entry name" value="PP2Cc"/>
    <property type="match status" value="1"/>
</dbReference>
<dbReference type="GO" id="GO:0046872">
    <property type="term" value="F:metal ion binding"/>
    <property type="evidence" value="ECO:0007669"/>
    <property type="project" value="UniProtKB-UniRule"/>
</dbReference>
<feature type="domain" description="PPM-type phosphatase" evidence="2">
    <location>
        <begin position="120"/>
        <end position="450"/>
    </location>
</feature>
<protein>
    <recommendedName>
        <fullName evidence="1">Protein phosphatase</fullName>
        <ecNumber evidence="1">3.1.3.16</ecNumber>
    </recommendedName>
</protein>
<dbReference type="SUPFAM" id="SSF81606">
    <property type="entry name" value="PP2C-like"/>
    <property type="match status" value="1"/>
</dbReference>
<keyword evidence="1 3" id="KW-0378">Hydrolase</keyword>
<comment type="cofactor">
    <cofactor evidence="1">
        <name>Mg(2+)</name>
        <dbReference type="ChEBI" id="CHEBI:18420"/>
    </cofactor>
</comment>
<dbReference type="GO" id="GO:0004722">
    <property type="term" value="F:protein serine/threonine phosphatase activity"/>
    <property type="evidence" value="ECO:0007669"/>
    <property type="project" value="UniProtKB-EC"/>
</dbReference>
<dbReference type="Gene3D" id="3.60.40.10">
    <property type="entry name" value="PPM-type phosphatase domain"/>
    <property type="match status" value="1"/>
</dbReference>
<dbReference type="PANTHER" id="PTHR12320:SF84">
    <property type="entry name" value="PROTEIN PHOSPHATASE"/>
    <property type="match status" value="1"/>
</dbReference>
<sequence length="461" mass="51147">MHAFWRAKICVPRRTLCTWHGRCLFPWNAPPASIAGSRKQIFDSSSFGGQTTTYVFHAGAYGIPKSRPPVHGKQTSSHGFLGPLTDFFLGGQKDDQPLPSPDQVSVLPSSLASLHGCGLQSAIRSDGRIVKTRLQSQSVGQDAYFLKNDAMGVADGVGGWAAQPHADPSLFSRLLMHFLYAELQQLDETLCQSLDDPQVMDDVLSEWFMCNPVDMLQRAWERCVRASKREGILGSSTALTAILRGDELRIANMGDCVLFLIRDGALIFRSPEQQHSFNYPLQLGMMDATVESVMLSRALCMHRSGMIPAGAHDMDLPDVNDSMSNYIHMYDRISSQDDLPYDTPQHDAGHWELKVLPDDLVLIASDGLFDNLFDDEIMDTVHDVFSHFASSDLEAMQMYAPSLLSERLCRLARSVMDDPRVISSPFQQHANEEGMYYVGGKSDDVTVLAGLISEQQRPCPL</sequence>
<gene>
    <name evidence="3" type="ORF">MARU1_003516</name>
</gene>
<comment type="catalytic activity">
    <reaction evidence="1">
        <text>O-phospho-L-seryl-[protein] + H2O = L-seryl-[protein] + phosphate</text>
        <dbReference type="Rhea" id="RHEA:20629"/>
        <dbReference type="Rhea" id="RHEA-COMP:9863"/>
        <dbReference type="Rhea" id="RHEA-COMP:11604"/>
        <dbReference type="ChEBI" id="CHEBI:15377"/>
        <dbReference type="ChEBI" id="CHEBI:29999"/>
        <dbReference type="ChEBI" id="CHEBI:43474"/>
        <dbReference type="ChEBI" id="CHEBI:83421"/>
        <dbReference type="EC" id="3.1.3.16"/>
    </reaction>
</comment>
<evidence type="ECO:0000313" key="4">
    <source>
        <dbReference type="Proteomes" id="UP001217582"/>
    </source>
</evidence>